<evidence type="ECO:0000313" key="2">
    <source>
        <dbReference type="Proteomes" id="UP000887566"/>
    </source>
</evidence>
<dbReference type="Proteomes" id="UP000887566">
    <property type="component" value="Unplaced"/>
</dbReference>
<proteinExistence type="predicted"/>
<keyword evidence="2" id="KW-1185">Reference proteome</keyword>
<accession>A0A914UMQ6</accession>
<sequence length="134" mass="15046">MMSKRVTIGSGREGNTGRFMERTRVVCRSAAHDGPTRVYERMVSEIAPDDDGDRRRIALVGQRKFKRTCRPSPQRLSTGLRCAASLLFSARRSHNVHPNDLYALRSAANSPPVIHNMRERNSTARQTKQPGKAT</sequence>
<protein>
    <submittedName>
        <fullName evidence="3">Uncharacterized protein</fullName>
    </submittedName>
</protein>
<organism evidence="2 3">
    <name type="scientific">Plectus sambesii</name>
    <dbReference type="NCBI Taxonomy" id="2011161"/>
    <lineage>
        <taxon>Eukaryota</taxon>
        <taxon>Metazoa</taxon>
        <taxon>Ecdysozoa</taxon>
        <taxon>Nematoda</taxon>
        <taxon>Chromadorea</taxon>
        <taxon>Plectida</taxon>
        <taxon>Plectina</taxon>
        <taxon>Plectoidea</taxon>
        <taxon>Plectidae</taxon>
        <taxon>Plectus</taxon>
    </lineage>
</organism>
<feature type="region of interest" description="Disordered" evidence="1">
    <location>
        <begin position="107"/>
        <end position="134"/>
    </location>
</feature>
<evidence type="ECO:0000256" key="1">
    <source>
        <dbReference type="SAM" id="MobiDB-lite"/>
    </source>
</evidence>
<name>A0A914UMQ6_9BILA</name>
<dbReference type="AlphaFoldDB" id="A0A914UMQ6"/>
<feature type="compositionally biased region" description="Polar residues" evidence="1">
    <location>
        <begin position="123"/>
        <end position="134"/>
    </location>
</feature>
<evidence type="ECO:0000313" key="3">
    <source>
        <dbReference type="WBParaSite" id="PSAMB.scaffold108size78641.g2000.t1"/>
    </source>
</evidence>
<reference evidence="3" key="1">
    <citation type="submission" date="2022-11" db="UniProtKB">
        <authorList>
            <consortium name="WormBaseParasite"/>
        </authorList>
    </citation>
    <scope>IDENTIFICATION</scope>
</reference>
<dbReference type="WBParaSite" id="PSAMB.scaffold108size78641.g2000.t1">
    <property type="protein sequence ID" value="PSAMB.scaffold108size78641.g2000.t1"/>
    <property type="gene ID" value="PSAMB.scaffold108size78641.g2000"/>
</dbReference>